<sequence length="84" mass="9992">MICAGIDYSTTSPCICVFKKDGTINPIDCNFSFFALDKWRPRWSALQNVNVYKFPKDLKSIDRYQFLAEWTIEQLRWYDGRVKK</sequence>
<evidence type="ECO:0000313" key="1">
    <source>
        <dbReference type="EMBL" id="SVE54863.1"/>
    </source>
</evidence>
<dbReference type="AlphaFoldDB" id="A0A383EEK0"/>
<accession>A0A383EEK0</accession>
<proteinExistence type="predicted"/>
<dbReference type="EMBL" id="UINC01225001">
    <property type="protein sequence ID" value="SVE54863.1"/>
    <property type="molecule type" value="Genomic_DNA"/>
</dbReference>
<protein>
    <submittedName>
        <fullName evidence="1">Uncharacterized protein</fullName>
    </submittedName>
</protein>
<gene>
    <name evidence="1" type="ORF">METZ01_LOCUS507717</name>
</gene>
<organism evidence="1">
    <name type="scientific">marine metagenome</name>
    <dbReference type="NCBI Taxonomy" id="408172"/>
    <lineage>
        <taxon>unclassified sequences</taxon>
        <taxon>metagenomes</taxon>
        <taxon>ecological metagenomes</taxon>
    </lineage>
</organism>
<feature type="non-terminal residue" evidence="1">
    <location>
        <position position="84"/>
    </location>
</feature>
<name>A0A383EEK0_9ZZZZ</name>
<reference evidence="1" key="1">
    <citation type="submission" date="2018-05" db="EMBL/GenBank/DDBJ databases">
        <authorList>
            <person name="Lanie J.A."/>
            <person name="Ng W.-L."/>
            <person name="Kazmierczak K.M."/>
            <person name="Andrzejewski T.M."/>
            <person name="Davidsen T.M."/>
            <person name="Wayne K.J."/>
            <person name="Tettelin H."/>
            <person name="Glass J.I."/>
            <person name="Rusch D."/>
            <person name="Podicherti R."/>
            <person name="Tsui H.-C.T."/>
            <person name="Winkler M.E."/>
        </authorList>
    </citation>
    <scope>NUCLEOTIDE SEQUENCE</scope>
</reference>